<dbReference type="RefSeq" id="XP_010235257.1">
    <property type="nucleotide sequence ID" value="XM_010236955.2"/>
</dbReference>
<reference evidence="5" key="3">
    <citation type="submission" date="2018-08" db="UniProtKB">
        <authorList>
            <consortium name="EnsemblPlants"/>
        </authorList>
    </citation>
    <scope>IDENTIFICATION</scope>
    <source>
        <strain evidence="5">cv. Bd21</strain>
    </source>
</reference>
<dbReference type="STRING" id="15368.I1I885"/>
<feature type="compositionally biased region" description="Polar residues" evidence="1">
    <location>
        <begin position="109"/>
        <end position="119"/>
    </location>
</feature>
<protein>
    <recommendedName>
        <fullName evidence="3">BURP domain-containing protein</fullName>
    </recommendedName>
</protein>
<keyword evidence="6" id="KW-1185">Reference proteome</keyword>
<evidence type="ECO:0000256" key="2">
    <source>
        <dbReference type="SAM" id="SignalP"/>
    </source>
</evidence>
<dbReference type="EMBL" id="CM000882">
    <property type="protein sequence ID" value="KQJ98817.1"/>
    <property type="molecule type" value="Genomic_DNA"/>
</dbReference>
<reference evidence="4" key="2">
    <citation type="submission" date="2017-06" db="EMBL/GenBank/DDBJ databases">
        <title>WGS assembly of Brachypodium distachyon.</title>
        <authorList>
            <consortium name="The International Brachypodium Initiative"/>
            <person name="Lucas S."/>
            <person name="Harmon-Smith M."/>
            <person name="Lail K."/>
            <person name="Tice H."/>
            <person name="Grimwood J."/>
            <person name="Bruce D."/>
            <person name="Barry K."/>
            <person name="Shu S."/>
            <person name="Lindquist E."/>
            <person name="Wang M."/>
            <person name="Pitluck S."/>
            <person name="Vogel J.P."/>
            <person name="Garvin D.F."/>
            <person name="Mockler T.C."/>
            <person name="Schmutz J."/>
            <person name="Rokhsar D."/>
            <person name="Bevan M.W."/>
        </authorList>
    </citation>
    <scope>NUCLEOTIDE SEQUENCE</scope>
    <source>
        <strain evidence="4">Bd21</strain>
    </source>
</reference>
<dbReference type="InterPro" id="IPR004873">
    <property type="entry name" value="BURP_dom"/>
</dbReference>
<dbReference type="FunCoup" id="I1I885">
    <property type="interactions" value="390"/>
</dbReference>
<dbReference type="PANTHER" id="PTHR31236">
    <property type="entry name" value="BURP DOMAIN PROTEIN USPL1-LIKE"/>
    <property type="match status" value="1"/>
</dbReference>
<evidence type="ECO:0000313" key="6">
    <source>
        <dbReference type="Proteomes" id="UP000008810"/>
    </source>
</evidence>
<dbReference type="OrthoDB" id="1909293at2759"/>
<feature type="domain" description="BURP" evidence="3">
    <location>
        <begin position="174"/>
        <end position="389"/>
    </location>
</feature>
<feature type="signal peptide" evidence="2">
    <location>
        <begin position="1"/>
        <end position="16"/>
    </location>
</feature>
<evidence type="ECO:0000256" key="1">
    <source>
        <dbReference type="SAM" id="MobiDB-lite"/>
    </source>
</evidence>
<feature type="chain" id="PRO_5014095136" description="BURP domain-containing protein" evidence="2">
    <location>
        <begin position="17"/>
        <end position="395"/>
    </location>
</feature>
<dbReference type="Pfam" id="PF03181">
    <property type="entry name" value="BURP"/>
    <property type="match status" value="1"/>
</dbReference>
<dbReference type="GO" id="GO:0009555">
    <property type="term" value="P:pollen development"/>
    <property type="evidence" value="ECO:0000318"/>
    <property type="project" value="GO_Central"/>
</dbReference>
<keyword evidence="2" id="KW-0732">Signal</keyword>
<gene>
    <name evidence="5" type="primary">LOC100825111</name>
    <name evidence="4" type="ORF">BRADI_3g39300v3</name>
</gene>
<name>I1I885_BRADI</name>
<evidence type="ECO:0000313" key="5">
    <source>
        <dbReference type="EnsemblPlants" id="KQJ98817"/>
    </source>
</evidence>
<dbReference type="OMA" id="FSYSYRA"/>
<dbReference type="AlphaFoldDB" id="I1I885"/>
<dbReference type="eggNOG" id="ENOG502QQHP">
    <property type="taxonomic scope" value="Eukaryota"/>
</dbReference>
<dbReference type="PROSITE" id="PS51277">
    <property type="entry name" value="BURP"/>
    <property type="match status" value="1"/>
</dbReference>
<dbReference type="HOGENOM" id="CLU_011822_1_0_1"/>
<sequence length="395" mass="41644">MARFLVLAFLAATVVAAGWQLGQAAPATSTAEVFWRAALPDSPLPDAILRLLRPAPAAETGFVSRGAEEEEATNKPPFNYQDYKRPSGNGAASRARSDSPFGYDYKKQAPSSSKRQASTGPPPSPFMYAYKTASAAGGGKPKPPKPAPSPFMYAYDKKKASTATGANGKAPTVFFHEEAVRVGERLRFHFPPASPAPLGLLPRHVADSIPFATTSLPAAMATLGVAPDSAMARRMEATLSTCDDDAPTIAGESKFCAASLEALVEGAMASLGASDIRPLTSRVPRAGAPAQTYAVRAVRAVEGGPVFVACHDEPYPYAVYRCHTTGPARAYVVDMDGDGGDKVTLATVCHTDTSLWNPEHVSFQLLGTEPGGAPVCHLMPYGHVLWAKDVKRSPA</sequence>
<organism evidence="4">
    <name type="scientific">Brachypodium distachyon</name>
    <name type="common">Purple false brome</name>
    <name type="synonym">Trachynia distachya</name>
    <dbReference type="NCBI Taxonomy" id="15368"/>
    <lineage>
        <taxon>Eukaryota</taxon>
        <taxon>Viridiplantae</taxon>
        <taxon>Streptophyta</taxon>
        <taxon>Embryophyta</taxon>
        <taxon>Tracheophyta</taxon>
        <taxon>Spermatophyta</taxon>
        <taxon>Magnoliopsida</taxon>
        <taxon>Liliopsida</taxon>
        <taxon>Poales</taxon>
        <taxon>Poaceae</taxon>
        <taxon>BOP clade</taxon>
        <taxon>Pooideae</taxon>
        <taxon>Stipodae</taxon>
        <taxon>Brachypodieae</taxon>
        <taxon>Brachypodium</taxon>
    </lineage>
</organism>
<dbReference type="EnsemblPlants" id="KQJ98817">
    <property type="protein sequence ID" value="KQJ98817"/>
    <property type="gene ID" value="BRADI_3g39300v3"/>
</dbReference>
<evidence type="ECO:0000259" key="3">
    <source>
        <dbReference type="PROSITE" id="PS51277"/>
    </source>
</evidence>
<feature type="region of interest" description="Disordered" evidence="1">
    <location>
        <begin position="62"/>
        <end position="150"/>
    </location>
</feature>
<dbReference type="PANTHER" id="PTHR31236:SF10">
    <property type="entry name" value="BURP DOMAIN-CONTAINING PROTEIN 13"/>
    <property type="match status" value="1"/>
</dbReference>
<dbReference type="InterPro" id="IPR044816">
    <property type="entry name" value="BURP"/>
</dbReference>
<dbReference type="Proteomes" id="UP000008810">
    <property type="component" value="Chromosome 3"/>
</dbReference>
<reference evidence="4 5" key="1">
    <citation type="journal article" date="2010" name="Nature">
        <title>Genome sequencing and analysis of the model grass Brachypodium distachyon.</title>
        <authorList>
            <consortium name="International Brachypodium Initiative"/>
        </authorList>
    </citation>
    <scope>NUCLEOTIDE SEQUENCE [LARGE SCALE GENOMIC DNA]</scope>
    <source>
        <strain evidence="4 5">Bd21</strain>
    </source>
</reference>
<evidence type="ECO:0000313" key="4">
    <source>
        <dbReference type="EMBL" id="KQJ98817.1"/>
    </source>
</evidence>
<dbReference type="SMART" id="SM01045">
    <property type="entry name" value="BURP"/>
    <property type="match status" value="1"/>
</dbReference>
<proteinExistence type="predicted"/>
<dbReference type="Gramene" id="KQJ98817">
    <property type="protein sequence ID" value="KQJ98817"/>
    <property type="gene ID" value="BRADI_3g39300v3"/>
</dbReference>
<accession>I1I885</accession>
<dbReference type="GeneID" id="100825111"/>